<dbReference type="AlphaFoldDB" id="A0A3S5AET8"/>
<dbReference type="EMBL" id="CAAALY010249335">
    <property type="protein sequence ID" value="VEL35222.1"/>
    <property type="molecule type" value="Genomic_DNA"/>
</dbReference>
<reference evidence="2" key="1">
    <citation type="submission" date="2018-11" db="EMBL/GenBank/DDBJ databases">
        <authorList>
            <consortium name="Pathogen Informatics"/>
        </authorList>
    </citation>
    <scope>NUCLEOTIDE SEQUENCE</scope>
</reference>
<comment type="caution">
    <text evidence="2">The sequence shown here is derived from an EMBL/GenBank/DDBJ whole genome shotgun (WGS) entry which is preliminary data.</text>
</comment>
<accession>A0A3S5AET8</accession>
<sequence>MGELRSFDWNTSNSSEIDLDLNSPAILSLTDHVDSDQYSDAYLLSLLSRSVQVQSGGNSSSVECNNNSRRRSTLRSASRSSRPARPRAASGKTKDASRDRSPLASPKRCDGSAYFLPNGSTQAAAKPKRTLGLNSLGSFCLQLTSIDDNTRRPEAFEATEATCRVCGSKDIEFDLPEGCSLPRRKQSISKYARRLFVDWCKVWWDQWRNSGLTEAENQSNRFLLDMAFEAPPACHCGSSYNKLTRLLGIGSRSYSPADRVPLSMRSFRPDVMAELKRIKQATMVAFSSSQLSSQTTDTNQC</sequence>
<feature type="region of interest" description="Disordered" evidence="1">
    <location>
        <begin position="55"/>
        <end position="114"/>
    </location>
</feature>
<feature type="compositionally biased region" description="Low complexity" evidence="1">
    <location>
        <begin position="74"/>
        <end position="90"/>
    </location>
</feature>
<organism evidence="2 3">
    <name type="scientific">Protopolystoma xenopodis</name>
    <dbReference type="NCBI Taxonomy" id="117903"/>
    <lineage>
        <taxon>Eukaryota</taxon>
        <taxon>Metazoa</taxon>
        <taxon>Spiralia</taxon>
        <taxon>Lophotrochozoa</taxon>
        <taxon>Platyhelminthes</taxon>
        <taxon>Monogenea</taxon>
        <taxon>Polyopisthocotylea</taxon>
        <taxon>Polystomatidea</taxon>
        <taxon>Polystomatidae</taxon>
        <taxon>Protopolystoma</taxon>
    </lineage>
</organism>
<evidence type="ECO:0000313" key="2">
    <source>
        <dbReference type="EMBL" id="VEL35222.1"/>
    </source>
</evidence>
<keyword evidence="3" id="KW-1185">Reference proteome</keyword>
<gene>
    <name evidence="2" type="ORF">PXEA_LOCUS28662</name>
</gene>
<feature type="compositionally biased region" description="Basic and acidic residues" evidence="1">
    <location>
        <begin position="92"/>
        <end position="101"/>
    </location>
</feature>
<proteinExistence type="predicted"/>
<evidence type="ECO:0000313" key="3">
    <source>
        <dbReference type="Proteomes" id="UP000784294"/>
    </source>
</evidence>
<evidence type="ECO:0000256" key="1">
    <source>
        <dbReference type="SAM" id="MobiDB-lite"/>
    </source>
</evidence>
<dbReference type="Proteomes" id="UP000784294">
    <property type="component" value="Unassembled WGS sequence"/>
</dbReference>
<protein>
    <submittedName>
        <fullName evidence="2">Uncharacterized protein</fullName>
    </submittedName>
</protein>
<name>A0A3S5AET8_9PLAT</name>